<name>A0ABZ2Z188_9BACT</name>
<dbReference type="RefSeq" id="WP_341840130.1">
    <property type="nucleotide sequence ID" value="NZ_CP149792.1"/>
</dbReference>
<evidence type="ECO:0000313" key="2">
    <source>
        <dbReference type="EMBL" id="WZN45378.1"/>
    </source>
</evidence>
<accession>A0ABZ2Z188</accession>
<keyword evidence="3" id="KW-1185">Reference proteome</keyword>
<reference evidence="2 3" key="1">
    <citation type="submission" date="2024-03" db="EMBL/GenBank/DDBJ databases">
        <title>Chitinophaga caseinilytica sp. nov., a casein hydrolysing bacterium isolated from forest soil.</title>
        <authorList>
            <person name="Lee D.S."/>
            <person name="Han D.M."/>
            <person name="Baek J.H."/>
            <person name="Choi D.G."/>
            <person name="Jeon J.H."/>
            <person name="Jeon C.O."/>
        </authorList>
    </citation>
    <scope>NUCLEOTIDE SEQUENCE [LARGE SCALE GENOMIC DNA]</scope>
    <source>
        <strain evidence="2 3">KACC 19118</strain>
    </source>
</reference>
<dbReference type="NCBIfam" id="NF047658">
    <property type="entry name" value="HYC_CC_PP"/>
    <property type="match status" value="1"/>
</dbReference>
<evidence type="ECO:0000256" key="1">
    <source>
        <dbReference type="SAM" id="SignalP"/>
    </source>
</evidence>
<keyword evidence="1" id="KW-0732">Signal</keyword>
<proteinExistence type="predicted"/>
<dbReference type="Pfam" id="PF26622">
    <property type="entry name" value="DUF8199"/>
    <property type="match status" value="1"/>
</dbReference>
<organism evidence="2 3">
    <name type="scientific">Chitinophaga caseinilytica</name>
    <dbReference type="NCBI Taxonomy" id="2267521"/>
    <lineage>
        <taxon>Bacteria</taxon>
        <taxon>Pseudomonadati</taxon>
        <taxon>Bacteroidota</taxon>
        <taxon>Chitinophagia</taxon>
        <taxon>Chitinophagales</taxon>
        <taxon>Chitinophagaceae</taxon>
        <taxon>Chitinophaga</taxon>
    </lineage>
</organism>
<feature type="chain" id="PRO_5046056843" description="Secreted protein" evidence="1">
    <location>
        <begin position="20"/>
        <end position="132"/>
    </location>
</feature>
<gene>
    <name evidence="2" type="ORF">WJU22_20990</name>
</gene>
<dbReference type="EMBL" id="CP150096">
    <property type="protein sequence ID" value="WZN45378.1"/>
    <property type="molecule type" value="Genomic_DNA"/>
</dbReference>
<evidence type="ECO:0000313" key="3">
    <source>
        <dbReference type="Proteomes" id="UP001449657"/>
    </source>
</evidence>
<dbReference type="InterPro" id="IPR058512">
    <property type="entry name" value="DUF8199"/>
</dbReference>
<evidence type="ECO:0008006" key="4">
    <source>
        <dbReference type="Google" id="ProtNLM"/>
    </source>
</evidence>
<sequence length="132" mass="14650">MKKLLTLILAVLYVGTSTGATLHMHYCMGELVDVALWHDEARPCSKCASAPGDACSKDCCKDVHKTVKLEKDQKRVEFAFAFLHWDVAATALPACFSHTVRPILQDRVVPVGHAPPRSQKVLTHVLHCTFRI</sequence>
<feature type="signal peptide" evidence="1">
    <location>
        <begin position="1"/>
        <end position="19"/>
    </location>
</feature>
<protein>
    <recommendedName>
        <fullName evidence="4">Secreted protein</fullName>
    </recommendedName>
</protein>
<dbReference type="Proteomes" id="UP001449657">
    <property type="component" value="Chromosome"/>
</dbReference>
<dbReference type="InterPro" id="IPR058060">
    <property type="entry name" value="HYC_CC_PP"/>
</dbReference>